<reference evidence="6 7" key="1">
    <citation type="submission" date="2017-09" db="EMBL/GenBank/DDBJ databases">
        <title>Depth-based differentiation of microbial function through sediment-hosted aquifers and enrichment of novel symbionts in the deep terrestrial subsurface.</title>
        <authorList>
            <person name="Probst A.J."/>
            <person name="Ladd B."/>
            <person name="Jarett J.K."/>
            <person name="Geller-Mcgrath D.E."/>
            <person name="Sieber C.M."/>
            <person name="Emerson J.B."/>
            <person name="Anantharaman K."/>
            <person name="Thomas B.C."/>
            <person name="Malmstrom R."/>
            <person name="Stieglmeier M."/>
            <person name="Klingl A."/>
            <person name="Woyke T."/>
            <person name="Ryan C.M."/>
            <person name="Banfield J.F."/>
        </authorList>
    </citation>
    <scope>NUCLEOTIDE SEQUENCE [LARGE SCALE GENOMIC DNA]</scope>
    <source>
        <strain evidence="6">CG07_land_8_20_14_0_80_42_15</strain>
    </source>
</reference>
<dbReference type="SUPFAM" id="SSF55781">
    <property type="entry name" value="GAF domain-like"/>
    <property type="match status" value="1"/>
</dbReference>
<dbReference type="SMART" id="SM00267">
    <property type="entry name" value="GGDEF"/>
    <property type="match status" value="1"/>
</dbReference>
<dbReference type="SMART" id="SM00065">
    <property type="entry name" value="GAF"/>
    <property type="match status" value="1"/>
</dbReference>
<dbReference type="Pfam" id="PF00990">
    <property type="entry name" value="GGDEF"/>
    <property type="match status" value="1"/>
</dbReference>
<evidence type="ECO:0000256" key="1">
    <source>
        <dbReference type="ARBA" id="ARBA00012528"/>
    </source>
</evidence>
<dbReference type="GO" id="GO:1902201">
    <property type="term" value="P:negative regulation of bacterial-type flagellum-dependent cell motility"/>
    <property type="evidence" value="ECO:0007669"/>
    <property type="project" value="TreeGrafter"/>
</dbReference>
<dbReference type="SMART" id="SM00304">
    <property type="entry name" value="HAMP"/>
    <property type="match status" value="1"/>
</dbReference>
<dbReference type="EMBL" id="PEWV01000042">
    <property type="protein sequence ID" value="PIU41583.1"/>
    <property type="molecule type" value="Genomic_DNA"/>
</dbReference>
<dbReference type="Pfam" id="PF00672">
    <property type="entry name" value="HAMP"/>
    <property type="match status" value="1"/>
</dbReference>
<dbReference type="PANTHER" id="PTHR45138:SF9">
    <property type="entry name" value="DIGUANYLATE CYCLASE DGCM-RELATED"/>
    <property type="match status" value="1"/>
</dbReference>
<dbReference type="InterPro" id="IPR003660">
    <property type="entry name" value="HAMP_dom"/>
</dbReference>
<dbReference type="Gene3D" id="3.30.70.270">
    <property type="match status" value="1"/>
</dbReference>
<dbReference type="InterPro" id="IPR050469">
    <property type="entry name" value="Diguanylate_Cyclase"/>
</dbReference>
<proteinExistence type="predicted"/>
<feature type="domain" description="GGDEF" evidence="5">
    <location>
        <begin position="343"/>
        <end position="478"/>
    </location>
</feature>
<gene>
    <name evidence="6" type="ORF">COS99_04530</name>
</gene>
<dbReference type="SUPFAM" id="SSF158472">
    <property type="entry name" value="HAMP domain-like"/>
    <property type="match status" value="1"/>
</dbReference>
<keyword evidence="3" id="KW-1133">Transmembrane helix</keyword>
<protein>
    <recommendedName>
        <fullName evidence="1">diguanylate cyclase</fullName>
        <ecNumber evidence="1">2.7.7.65</ecNumber>
    </recommendedName>
</protein>
<sequence length="479" mass="53763">MKKILKKLSLAPKGLRYKLMIAFALTSVMPLLVAVYLAVNYVFPYIGHSDEIATVILLTILIAFLGMVFTRRLVEPIIDMALEAKIISSGDLNRKIKVDQGDEIGELGNTINDMTKRIKANLEELSSYGERTRQINMDIHQKVMALSNLLHIGDAITTAAMPLDNILNLISEKVAQTYDTGYTVLFIWEDETEKGMSVKTQYNIPTELLKNINIKKGEDLFDKFTSAQKIWSGAKQSKLPGDVKMFLDAYGLKNLVTLPIVSRDKLVGLLMIGNQLDNFEYKKDDMELYTVFVRQVAIAIENDNLYRKTKELAITDDLTGLYNKRYITSRLEEEIKRSILFQRPCSFAIIDVDDFNKMKSTYDGILIERAMKKIAEILQGNTTEIGKAARFGPNQFALLLPEANKKRAADVAEDIRRKVETVFSKRTSPEDIERLTVSIGISENPIDGANANELIEKAEKAVNVAKSLGKNKVVAHIGG</sequence>
<dbReference type="Pfam" id="PF01590">
    <property type="entry name" value="GAF"/>
    <property type="match status" value="1"/>
</dbReference>
<dbReference type="InterPro" id="IPR029016">
    <property type="entry name" value="GAF-like_dom_sf"/>
</dbReference>
<dbReference type="CDD" id="cd01949">
    <property type="entry name" value="GGDEF"/>
    <property type="match status" value="1"/>
</dbReference>
<dbReference type="InterPro" id="IPR000160">
    <property type="entry name" value="GGDEF_dom"/>
</dbReference>
<evidence type="ECO:0000313" key="6">
    <source>
        <dbReference type="EMBL" id="PIU41583.1"/>
    </source>
</evidence>
<dbReference type="PROSITE" id="PS50887">
    <property type="entry name" value="GGDEF"/>
    <property type="match status" value="1"/>
</dbReference>
<comment type="catalytic activity">
    <reaction evidence="2">
        <text>2 GTP = 3',3'-c-di-GMP + 2 diphosphate</text>
        <dbReference type="Rhea" id="RHEA:24898"/>
        <dbReference type="ChEBI" id="CHEBI:33019"/>
        <dbReference type="ChEBI" id="CHEBI:37565"/>
        <dbReference type="ChEBI" id="CHEBI:58805"/>
        <dbReference type="EC" id="2.7.7.65"/>
    </reaction>
</comment>
<dbReference type="PROSITE" id="PS50885">
    <property type="entry name" value="HAMP"/>
    <property type="match status" value="1"/>
</dbReference>
<feature type="transmembrane region" description="Helical" evidence="3">
    <location>
        <begin position="21"/>
        <end position="46"/>
    </location>
</feature>
<evidence type="ECO:0000259" key="4">
    <source>
        <dbReference type="PROSITE" id="PS50885"/>
    </source>
</evidence>
<dbReference type="InterPro" id="IPR029787">
    <property type="entry name" value="Nucleotide_cyclase"/>
</dbReference>
<feature type="transmembrane region" description="Helical" evidence="3">
    <location>
        <begin position="52"/>
        <end position="70"/>
    </location>
</feature>
<dbReference type="GO" id="GO:0007165">
    <property type="term" value="P:signal transduction"/>
    <property type="evidence" value="ECO:0007669"/>
    <property type="project" value="InterPro"/>
</dbReference>
<dbReference type="Proteomes" id="UP000230052">
    <property type="component" value="Unassembled WGS sequence"/>
</dbReference>
<dbReference type="EC" id="2.7.7.65" evidence="1"/>
<name>A0A2J0L0G8_9BACT</name>
<evidence type="ECO:0000256" key="3">
    <source>
        <dbReference type="SAM" id="Phobius"/>
    </source>
</evidence>
<evidence type="ECO:0000259" key="5">
    <source>
        <dbReference type="PROSITE" id="PS50887"/>
    </source>
</evidence>
<organism evidence="6 7">
    <name type="scientific">Candidatus Aquitaenariimonas noxiae</name>
    <dbReference type="NCBI Taxonomy" id="1974741"/>
    <lineage>
        <taxon>Bacteria</taxon>
        <taxon>Pseudomonadati</taxon>
        <taxon>Candidatus Omnitrophota</taxon>
        <taxon>Candidatus Aquitaenariimonas</taxon>
    </lineage>
</organism>
<comment type="caution">
    <text evidence="6">The sequence shown here is derived from an EMBL/GenBank/DDBJ whole genome shotgun (WGS) entry which is preliminary data.</text>
</comment>
<feature type="domain" description="HAMP" evidence="4">
    <location>
        <begin position="71"/>
        <end position="123"/>
    </location>
</feature>
<dbReference type="GO" id="GO:0005886">
    <property type="term" value="C:plasma membrane"/>
    <property type="evidence" value="ECO:0007669"/>
    <property type="project" value="TreeGrafter"/>
</dbReference>
<dbReference type="GO" id="GO:0052621">
    <property type="term" value="F:diguanylate cyclase activity"/>
    <property type="evidence" value="ECO:0007669"/>
    <property type="project" value="UniProtKB-EC"/>
</dbReference>
<dbReference type="SUPFAM" id="SSF55073">
    <property type="entry name" value="Nucleotide cyclase"/>
    <property type="match status" value="1"/>
</dbReference>
<evidence type="ECO:0000313" key="7">
    <source>
        <dbReference type="Proteomes" id="UP000230052"/>
    </source>
</evidence>
<dbReference type="InterPro" id="IPR003018">
    <property type="entry name" value="GAF"/>
</dbReference>
<dbReference type="CDD" id="cd06225">
    <property type="entry name" value="HAMP"/>
    <property type="match status" value="1"/>
</dbReference>
<dbReference type="NCBIfam" id="TIGR00254">
    <property type="entry name" value="GGDEF"/>
    <property type="match status" value="1"/>
</dbReference>
<dbReference type="InterPro" id="IPR043128">
    <property type="entry name" value="Rev_trsase/Diguanyl_cyclase"/>
</dbReference>
<keyword evidence="3" id="KW-0472">Membrane</keyword>
<dbReference type="AlphaFoldDB" id="A0A2J0L0G8"/>
<keyword evidence="3" id="KW-0812">Transmembrane</keyword>
<dbReference type="PANTHER" id="PTHR45138">
    <property type="entry name" value="REGULATORY COMPONENTS OF SENSORY TRANSDUCTION SYSTEM"/>
    <property type="match status" value="1"/>
</dbReference>
<dbReference type="Gene3D" id="6.10.340.10">
    <property type="match status" value="1"/>
</dbReference>
<dbReference type="GO" id="GO:0043709">
    <property type="term" value="P:cell adhesion involved in single-species biofilm formation"/>
    <property type="evidence" value="ECO:0007669"/>
    <property type="project" value="TreeGrafter"/>
</dbReference>
<accession>A0A2J0L0G8</accession>
<dbReference type="Gene3D" id="3.30.450.40">
    <property type="match status" value="1"/>
</dbReference>
<evidence type="ECO:0000256" key="2">
    <source>
        <dbReference type="ARBA" id="ARBA00034247"/>
    </source>
</evidence>